<dbReference type="RefSeq" id="WP_330798344.1">
    <property type="nucleotide sequence ID" value="NZ_JAZEWV010000024.1"/>
</dbReference>
<feature type="domain" description="SIS" evidence="5">
    <location>
        <begin position="146"/>
        <end position="286"/>
    </location>
</feature>
<dbReference type="SUPFAM" id="SSF46689">
    <property type="entry name" value="Homeodomain-like"/>
    <property type="match status" value="1"/>
</dbReference>
<dbReference type="Gene3D" id="1.10.10.10">
    <property type="entry name" value="Winged helix-like DNA-binding domain superfamily/Winged helix DNA-binding domain"/>
    <property type="match status" value="1"/>
</dbReference>
<dbReference type="InterPro" id="IPR001347">
    <property type="entry name" value="SIS_dom"/>
</dbReference>
<dbReference type="PANTHER" id="PTHR30514">
    <property type="entry name" value="GLUCOKINASE"/>
    <property type="match status" value="1"/>
</dbReference>
<evidence type="ECO:0000259" key="4">
    <source>
        <dbReference type="PROSITE" id="PS51071"/>
    </source>
</evidence>
<evidence type="ECO:0000256" key="2">
    <source>
        <dbReference type="ARBA" id="ARBA00023125"/>
    </source>
</evidence>
<evidence type="ECO:0000256" key="3">
    <source>
        <dbReference type="ARBA" id="ARBA00023163"/>
    </source>
</evidence>
<dbReference type="PANTHER" id="PTHR30514:SF1">
    <property type="entry name" value="HTH-TYPE TRANSCRIPTIONAL REGULATOR HEXR-RELATED"/>
    <property type="match status" value="1"/>
</dbReference>
<evidence type="ECO:0000259" key="5">
    <source>
        <dbReference type="PROSITE" id="PS51464"/>
    </source>
</evidence>
<keyword evidence="3" id="KW-0804">Transcription</keyword>
<dbReference type="CDD" id="cd05013">
    <property type="entry name" value="SIS_RpiR"/>
    <property type="match status" value="1"/>
</dbReference>
<dbReference type="InterPro" id="IPR000281">
    <property type="entry name" value="HTH_RpiR"/>
</dbReference>
<evidence type="ECO:0000256" key="1">
    <source>
        <dbReference type="ARBA" id="ARBA00023015"/>
    </source>
</evidence>
<feature type="domain" description="HTH rpiR-type" evidence="4">
    <location>
        <begin position="20"/>
        <end position="96"/>
    </location>
</feature>
<evidence type="ECO:0000313" key="7">
    <source>
        <dbReference type="Proteomes" id="UP001344658"/>
    </source>
</evidence>
<dbReference type="PROSITE" id="PS51464">
    <property type="entry name" value="SIS"/>
    <property type="match status" value="1"/>
</dbReference>
<dbReference type="Pfam" id="PF01380">
    <property type="entry name" value="SIS"/>
    <property type="match status" value="1"/>
</dbReference>
<dbReference type="Proteomes" id="UP001344658">
    <property type="component" value="Unassembled WGS sequence"/>
</dbReference>
<keyword evidence="1" id="KW-0805">Transcription regulation</keyword>
<dbReference type="Pfam" id="PF01418">
    <property type="entry name" value="HTH_6"/>
    <property type="match status" value="1"/>
</dbReference>
<accession>A0ABU7PGW2</accession>
<keyword evidence="2" id="KW-0238">DNA-binding</keyword>
<evidence type="ECO:0000313" key="6">
    <source>
        <dbReference type="EMBL" id="MEE4545046.1"/>
    </source>
</evidence>
<sequence length="314" mass="32402">MARQVPRPASPESSHDPGAVDVLQRIRAALPGLAPSERRVADAVLADPAQAARLAISVLAERAATSAATVLRFCRAVGLTSYPQLRLALAAAVAHENAVGGDRPALGTDIGAGDPLEDVVRKIIYSEVRALEESCAGIDIAALGRAVDAVAGARRIDVFGVGASAFVGQDLQQKLHRIGLIAFIWTDVHAALTAAALLGPGDVAVAISHSGETGDAIDPLEAAAERGAATVALTNFPRSSLAACADIVLTTSARETPFRSGATVSRIAQLALVDCLFVGVAQRSFDVTTAALQRTYGAVQRRKRPTARRTPSGG</sequence>
<dbReference type="Gene3D" id="3.40.50.10490">
    <property type="entry name" value="Glucose-6-phosphate isomerase like protein, domain 1"/>
    <property type="match status" value="1"/>
</dbReference>
<dbReference type="SUPFAM" id="SSF53697">
    <property type="entry name" value="SIS domain"/>
    <property type="match status" value="1"/>
</dbReference>
<gene>
    <name evidence="6" type="ORF">V2S66_24150</name>
</gene>
<proteinExistence type="predicted"/>
<name>A0ABU7PGW2_9ACTN</name>
<dbReference type="InterPro" id="IPR036388">
    <property type="entry name" value="WH-like_DNA-bd_sf"/>
</dbReference>
<dbReference type="InterPro" id="IPR046348">
    <property type="entry name" value="SIS_dom_sf"/>
</dbReference>
<protein>
    <submittedName>
        <fullName evidence="6">MurR/RpiR family transcriptional regulator</fullName>
    </submittedName>
</protein>
<reference evidence="6 7" key="1">
    <citation type="submission" date="2023-12" db="EMBL/GenBank/DDBJ databases">
        <title>Streptomyces sp. V4-01.</title>
        <authorList>
            <person name="Somphong A."/>
            <person name="Phongsopitanun W."/>
        </authorList>
    </citation>
    <scope>NUCLEOTIDE SEQUENCE [LARGE SCALE GENOMIC DNA]</scope>
    <source>
        <strain evidence="6 7">V4-01</strain>
    </source>
</reference>
<dbReference type="PROSITE" id="PS51071">
    <property type="entry name" value="HTH_RPIR"/>
    <property type="match status" value="1"/>
</dbReference>
<organism evidence="6 7">
    <name type="scientific">Actinacidiphila polyblastidii</name>
    <dbReference type="NCBI Taxonomy" id="3110430"/>
    <lineage>
        <taxon>Bacteria</taxon>
        <taxon>Bacillati</taxon>
        <taxon>Actinomycetota</taxon>
        <taxon>Actinomycetes</taxon>
        <taxon>Kitasatosporales</taxon>
        <taxon>Streptomycetaceae</taxon>
        <taxon>Actinacidiphila</taxon>
    </lineage>
</organism>
<dbReference type="InterPro" id="IPR047640">
    <property type="entry name" value="RpiR-like"/>
</dbReference>
<keyword evidence="7" id="KW-1185">Reference proteome</keyword>
<dbReference type="EMBL" id="JAZEWV010000024">
    <property type="protein sequence ID" value="MEE4545046.1"/>
    <property type="molecule type" value="Genomic_DNA"/>
</dbReference>
<dbReference type="InterPro" id="IPR035472">
    <property type="entry name" value="RpiR-like_SIS"/>
</dbReference>
<comment type="caution">
    <text evidence="6">The sequence shown here is derived from an EMBL/GenBank/DDBJ whole genome shotgun (WGS) entry which is preliminary data.</text>
</comment>
<dbReference type="InterPro" id="IPR009057">
    <property type="entry name" value="Homeodomain-like_sf"/>
</dbReference>